<dbReference type="InterPro" id="IPR019758">
    <property type="entry name" value="Pept_S26A_signal_pept_1_CS"/>
</dbReference>
<dbReference type="EC" id="3.4.21.89" evidence="3 6"/>
<dbReference type="NCBIfam" id="TIGR02227">
    <property type="entry name" value="sigpep_I_bact"/>
    <property type="match status" value="2"/>
</dbReference>
<evidence type="ECO:0000259" key="8">
    <source>
        <dbReference type="Pfam" id="PF10502"/>
    </source>
</evidence>
<dbReference type="InterPro" id="IPR019533">
    <property type="entry name" value="Peptidase_S26"/>
</dbReference>
<dbReference type="Proteomes" id="UP001207337">
    <property type="component" value="Unassembled WGS sequence"/>
</dbReference>
<dbReference type="GO" id="GO:0016301">
    <property type="term" value="F:kinase activity"/>
    <property type="evidence" value="ECO:0007669"/>
    <property type="project" value="UniProtKB-KW"/>
</dbReference>
<feature type="region of interest" description="Disordered" evidence="7">
    <location>
        <begin position="1"/>
        <end position="21"/>
    </location>
</feature>
<evidence type="ECO:0000256" key="1">
    <source>
        <dbReference type="ARBA" id="ARBA00000677"/>
    </source>
</evidence>
<keyword evidence="10" id="KW-1185">Reference proteome</keyword>
<evidence type="ECO:0000256" key="3">
    <source>
        <dbReference type="ARBA" id="ARBA00013208"/>
    </source>
</evidence>
<sequence length="364" mass="41976">MAKQLSKEERSKRRNRRTKNQNEKAKSWIREWLDALLFAAVAALIIRAFFFEAYRIPTPSMEKTLMTGDFLIVSKISYGPRTPMVLGVPFTNIYMQGLVLPWTRLPGFSEVERNDIVVFNYPIDIAPIAGKTNYIKRAVGIPGDTLSIDDKQLYVNSEEANPFPGIQQVYEVDVRNRIRLSASKVQAAGGTIYQSRNGNSGSYRINMTDEVAENISNWPEVTNVELFVLPDTFNEYDRRSFSFSSGFNNHHHMSPVVVPFEGQTVTLTADNYHIYEAIITRYEKNDVERNGGQFIINGEETNEYTIQQDYYFVMGDNRDDSEDSRFWGFVPQTHIVGKAGIIYFSWDKDRWLPRFDRLLNVIHD</sequence>
<dbReference type="PROSITE" id="PS00760">
    <property type="entry name" value="SPASE_I_2"/>
    <property type="match status" value="1"/>
</dbReference>
<comment type="caution">
    <text evidence="9">The sequence shown here is derived from an EMBL/GenBank/DDBJ whole genome shotgun (WGS) entry which is preliminary data.</text>
</comment>
<comment type="similarity">
    <text evidence="2 6">Belongs to the peptidase S26 family.</text>
</comment>
<dbReference type="Pfam" id="PF10502">
    <property type="entry name" value="Peptidase_S26"/>
    <property type="match status" value="2"/>
</dbReference>
<dbReference type="PROSITE" id="PS00761">
    <property type="entry name" value="SPASE_I_3"/>
    <property type="match status" value="1"/>
</dbReference>
<dbReference type="CDD" id="cd06530">
    <property type="entry name" value="S26_SPase_I"/>
    <property type="match status" value="2"/>
</dbReference>
<dbReference type="PRINTS" id="PR00727">
    <property type="entry name" value="LEADERPTASE"/>
</dbReference>
<keyword evidence="6" id="KW-0645">Protease</keyword>
<feature type="compositionally biased region" description="Basic and acidic residues" evidence="7">
    <location>
        <begin position="1"/>
        <end position="11"/>
    </location>
</feature>
<organism evidence="9 10">
    <name type="scientific">Fodinibius salicampi</name>
    <dbReference type="NCBI Taxonomy" id="1920655"/>
    <lineage>
        <taxon>Bacteria</taxon>
        <taxon>Pseudomonadati</taxon>
        <taxon>Balneolota</taxon>
        <taxon>Balneolia</taxon>
        <taxon>Balneolales</taxon>
        <taxon>Balneolaceae</taxon>
        <taxon>Fodinibius</taxon>
    </lineage>
</organism>
<evidence type="ECO:0000256" key="7">
    <source>
        <dbReference type="SAM" id="MobiDB-lite"/>
    </source>
</evidence>
<reference evidence="9 10" key="1">
    <citation type="submission" date="2021-11" db="EMBL/GenBank/DDBJ databases">
        <title>Aliifidinibius sp. nov., a new bacterium isolated from saline soil.</title>
        <authorList>
            <person name="Galisteo C."/>
            <person name="De La Haba R."/>
            <person name="Sanchez-Porro C."/>
            <person name="Ventosa A."/>
        </authorList>
    </citation>
    <scope>NUCLEOTIDE SEQUENCE [LARGE SCALE GENOMIC DNA]</scope>
    <source>
        <strain evidence="9 10">KACC 190600</strain>
    </source>
</reference>
<evidence type="ECO:0000256" key="2">
    <source>
        <dbReference type="ARBA" id="ARBA00009370"/>
    </source>
</evidence>
<gene>
    <name evidence="9" type="primary">lepB</name>
    <name evidence="9" type="ORF">LQ318_13745</name>
</gene>
<dbReference type="Gene3D" id="2.10.109.10">
    <property type="entry name" value="Umud Fragment, subunit A"/>
    <property type="match status" value="1"/>
</dbReference>
<dbReference type="EMBL" id="JAJNDC010000004">
    <property type="protein sequence ID" value="MCW9713969.1"/>
    <property type="molecule type" value="Genomic_DNA"/>
</dbReference>
<name>A0ABT3Q1H2_9BACT</name>
<dbReference type="PANTHER" id="PTHR43390">
    <property type="entry name" value="SIGNAL PEPTIDASE I"/>
    <property type="match status" value="1"/>
</dbReference>
<dbReference type="GO" id="GO:0009003">
    <property type="term" value="F:signal peptidase activity"/>
    <property type="evidence" value="ECO:0007669"/>
    <property type="project" value="UniProtKB-EC"/>
</dbReference>
<accession>A0ABT3Q1H2</accession>
<dbReference type="PANTHER" id="PTHR43390:SF1">
    <property type="entry name" value="CHLOROPLAST PROCESSING PEPTIDASE"/>
    <property type="match status" value="1"/>
</dbReference>
<feature type="domain" description="Peptidase S26" evidence="8">
    <location>
        <begin position="29"/>
        <end position="241"/>
    </location>
</feature>
<evidence type="ECO:0000256" key="5">
    <source>
        <dbReference type="ARBA" id="ARBA00022801"/>
    </source>
</evidence>
<comment type="subcellular location">
    <subcellularLocation>
        <location evidence="6">Membrane</location>
        <topology evidence="6">Single-pass type II membrane protein</topology>
    </subcellularLocation>
</comment>
<evidence type="ECO:0000313" key="10">
    <source>
        <dbReference type="Proteomes" id="UP001207337"/>
    </source>
</evidence>
<protein>
    <recommendedName>
        <fullName evidence="4 6">Signal peptidase I</fullName>
        <ecNumber evidence="3 6">3.4.21.89</ecNumber>
    </recommendedName>
</protein>
<evidence type="ECO:0000313" key="9">
    <source>
        <dbReference type="EMBL" id="MCW9713969.1"/>
    </source>
</evidence>
<keyword evidence="9" id="KW-0808">Transferase</keyword>
<evidence type="ECO:0000256" key="6">
    <source>
        <dbReference type="RuleBase" id="RU362042"/>
    </source>
</evidence>
<dbReference type="SUPFAM" id="SSF51306">
    <property type="entry name" value="LexA/Signal peptidase"/>
    <property type="match status" value="1"/>
</dbReference>
<dbReference type="InterPro" id="IPR000223">
    <property type="entry name" value="Pept_S26A_signal_pept_1"/>
</dbReference>
<comment type="catalytic activity">
    <reaction evidence="1 6">
        <text>Cleavage of hydrophobic, N-terminal signal or leader sequences from secreted and periplasmic proteins.</text>
        <dbReference type="EC" id="3.4.21.89"/>
    </reaction>
</comment>
<keyword evidence="9" id="KW-0418">Kinase</keyword>
<evidence type="ECO:0000256" key="4">
    <source>
        <dbReference type="ARBA" id="ARBA00019232"/>
    </source>
</evidence>
<feature type="domain" description="Peptidase S26" evidence="8">
    <location>
        <begin position="263"/>
        <end position="344"/>
    </location>
</feature>
<dbReference type="InterPro" id="IPR036286">
    <property type="entry name" value="LexA/Signal_pep-like_sf"/>
</dbReference>
<proteinExistence type="inferred from homology"/>
<dbReference type="RefSeq" id="WP_265791024.1">
    <property type="nucleotide sequence ID" value="NZ_BAABRS010000004.1"/>
</dbReference>
<dbReference type="InterPro" id="IPR019757">
    <property type="entry name" value="Pept_S26A_signal_pept_1_Lys-AS"/>
</dbReference>
<keyword evidence="5 6" id="KW-0378">Hydrolase</keyword>